<protein>
    <submittedName>
        <fullName evidence="1">Uncharacterized protein</fullName>
    </submittedName>
</protein>
<evidence type="ECO:0000313" key="2">
    <source>
        <dbReference type="Proteomes" id="UP000030739"/>
    </source>
</evidence>
<organism evidence="1 2">
    <name type="scientific">Pectobacterium bacteriophage PM2</name>
    <dbReference type="NCBI Taxonomy" id="1429794"/>
    <lineage>
        <taxon>Viruses</taxon>
        <taxon>Duplodnaviria</taxon>
        <taxon>Heunggongvirae</taxon>
        <taxon>Uroviricota</taxon>
        <taxon>Caudoviricetes</taxon>
        <taxon>Pantevenvirales</taxon>
        <taxon>Straboviridae</taxon>
        <taxon>Tevenvirinae</taxon>
        <taxon>Mosugukvirus</taxon>
        <taxon>Mosugukvirus pm2</taxon>
    </lineage>
</organism>
<dbReference type="GeneID" id="26638127"/>
<dbReference type="RefSeq" id="YP_009211655.1">
    <property type="nucleotide sequence ID" value="NC_028940.1"/>
</dbReference>
<reference evidence="1 2" key="1">
    <citation type="journal article" date="2015" name="Plant Pathol. J.">
        <title>Isolation and Genomic Characterization of the T4-Like Bacteriophage PM2 Infecting Pectobacterium carotovorum subsp. carotovorum.</title>
        <authorList>
            <person name="Lim J.A."/>
            <person name="Lee D.H."/>
            <person name="Heu S."/>
        </authorList>
    </citation>
    <scope>NUCLEOTIDE SEQUENCE [LARGE SCALE GENOMIC DNA]</scope>
</reference>
<sequence>MDKEFGYIFKVTPNLPASEDCTGQFKKMLHGSGVDVQIVNAPIITLGTIKANSSFTIEIASFKADNLEFLCSQIAEAQPHLVFLKECYKQYTSGTTSHYIVRMNLLKF</sequence>
<keyword evidence="2" id="KW-1185">Reference proteome</keyword>
<dbReference type="Proteomes" id="UP000030739">
    <property type="component" value="Segment"/>
</dbReference>
<proteinExistence type="predicted"/>
<dbReference type="EMBL" id="KF835987">
    <property type="protein sequence ID" value="AHY25196.1"/>
    <property type="molecule type" value="Genomic_DNA"/>
</dbReference>
<name>A0A0A0Q0N6_9CAUD</name>
<dbReference type="KEGG" id="vg:26638127"/>
<gene>
    <name evidence="1" type="ORF">PM2_234</name>
</gene>
<accession>A0A0A0Q0N6</accession>
<evidence type="ECO:0000313" key="1">
    <source>
        <dbReference type="EMBL" id="AHY25196.1"/>
    </source>
</evidence>